<proteinExistence type="predicted"/>
<dbReference type="Proteomes" id="UP000225277">
    <property type="component" value="Unassembled WGS sequence"/>
</dbReference>
<dbReference type="AlphaFoldDB" id="A0A2D3UPN0"/>
<dbReference type="OrthoDB" id="2129688at2759"/>
<dbReference type="STRING" id="112498.A0A2D3UPN0"/>
<dbReference type="RefSeq" id="XP_023621802.1">
    <property type="nucleotide sequence ID" value="XM_023766034.1"/>
</dbReference>
<evidence type="ECO:0008006" key="4">
    <source>
        <dbReference type="Google" id="ProtNLM"/>
    </source>
</evidence>
<name>A0A2D3UPN0_9PEZI</name>
<organism evidence="2 3">
    <name type="scientific">Ramularia collo-cygni</name>
    <dbReference type="NCBI Taxonomy" id="112498"/>
    <lineage>
        <taxon>Eukaryota</taxon>
        <taxon>Fungi</taxon>
        <taxon>Dikarya</taxon>
        <taxon>Ascomycota</taxon>
        <taxon>Pezizomycotina</taxon>
        <taxon>Dothideomycetes</taxon>
        <taxon>Dothideomycetidae</taxon>
        <taxon>Mycosphaerellales</taxon>
        <taxon>Mycosphaerellaceae</taxon>
        <taxon>Ramularia</taxon>
    </lineage>
</organism>
<feature type="compositionally biased region" description="Acidic residues" evidence="1">
    <location>
        <begin position="465"/>
        <end position="479"/>
    </location>
</feature>
<feature type="region of interest" description="Disordered" evidence="1">
    <location>
        <begin position="418"/>
        <end position="479"/>
    </location>
</feature>
<dbReference type="EMBL" id="FJUY01000001">
    <property type="protein sequence ID" value="CZT14905.1"/>
    <property type="molecule type" value="Genomic_DNA"/>
</dbReference>
<evidence type="ECO:0000313" key="2">
    <source>
        <dbReference type="EMBL" id="CZT14905.1"/>
    </source>
</evidence>
<keyword evidence="3" id="KW-1185">Reference proteome</keyword>
<dbReference type="GeneID" id="35596178"/>
<gene>
    <name evidence="2" type="ORF">RCC_00838</name>
</gene>
<sequence>MTDQFPEFEGGDVRVVLTTGRQYQLHASILRQHSRTMRDLLNPRTAIDLSSRAVRKGASTRWKMVLVPTDDEDAALRFQLSIVPLTDSGVEPRGSTTTIVVENENGRVSDPLFKAYHSILAALHGLPIDLGDAQEDNMADLLKAALEALSVAEYLQCVPIVTGPIEATLLATGQNLYRAIAENPTGWLVFSDRIRSRAIFKEAMIHAVGRYNTDKIQTVIHDGAMHDGIVSILERKAQEVINGVSITMRRLSAYYPISLTRVATVGRIDKDNTGRADYGNDILGWMALCVFRHWLGDMMATDHTTHDKDMGFFFIQLIAQGGNAYLNRTLMQQSFHAKFPMSPKGMNAVEFRLTEIKNNVKDYVKGYFKPTCQLDLHRYPVKHYTHTNIAPEDFPWHAEQAAARNADIERVMYGLGNADEDEDLDEDGDLTSVYGASEAEAHEEGSGYEGGNDAEGSDTGTQQNDQDDDNGEDDDGDTS</sequence>
<accession>A0A2D3UPN0</accession>
<dbReference type="PANTHER" id="PTHR38119:SF2">
    <property type="entry name" value="TRANSCRIPTION FACTOR DOMAIN-CONTAINING PROTEIN"/>
    <property type="match status" value="1"/>
</dbReference>
<evidence type="ECO:0000256" key="1">
    <source>
        <dbReference type="SAM" id="MobiDB-lite"/>
    </source>
</evidence>
<reference evidence="2 3" key="1">
    <citation type="submission" date="2016-03" db="EMBL/GenBank/DDBJ databases">
        <authorList>
            <person name="Ploux O."/>
        </authorList>
    </citation>
    <scope>NUCLEOTIDE SEQUENCE [LARGE SCALE GENOMIC DNA]</scope>
    <source>
        <strain evidence="2 3">URUG2</strain>
    </source>
</reference>
<feature type="compositionally biased region" description="Acidic residues" evidence="1">
    <location>
        <begin position="418"/>
        <end position="429"/>
    </location>
</feature>
<dbReference type="PANTHER" id="PTHR38119">
    <property type="entry name" value="BTB DOMAIN-CONTAINING PROTEIN-RELATED"/>
    <property type="match status" value="1"/>
</dbReference>
<evidence type="ECO:0000313" key="3">
    <source>
        <dbReference type="Proteomes" id="UP000225277"/>
    </source>
</evidence>
<protein>
    <recommendedName>
        <fullName evidence="4">BTB domain-containing protein</fullName>
    </recommendedName>
</protein>